<dbReference type="GO" id="GO:0003677">
    <property type="term" value="F:DNA binding"/>
    <property type="evidence" value="ECO:0007669"/>
    <property type="project" value="UniProtKB-KW"/>
</dbReference>
<evidence type="ECO:0000256" key="6">
    <source>
        <dbReference type="ARBA" id="ARBA00023242"/>
    </source>
</evidence>
<feature type="region of interest" description="Disordered" evidence="7">
    <location>
        <begin position="119"/>
        <end position="139"/>
    </location>
</feature>
<protein>
    <recommendedName>
        <fullName evidence="8">TF-B3 domain-containing protein</fullName>
    </recommendedName>
</protein>
<keyword evidence="2" id="KW-0677">Repeat</keyword>
<dbReference type="Proteomes" id="UP000886595">
    <property type="component" value="Unassembled WGS sequence"/>
</dbReference>
<accession>A0A8X7UXY0</accession>
<dbReference type="InterPro" id="IPR003340">
    <property type="entry name" value="B3_DNA-bd"/>
</dbReference>
<dbReference type="SMART" id="SM01019">
    <property type="entry name" value="B3"/>
    <property type="match status" value="5"/>
</dbReference>
<evidence type="ECO:0000256" key="3">
    <source>
        <dbReference type="ARBA" id="ARBA00023015"/>
    </source>
</evidence>
<evidence type="ECO:0000259" key="8">
    <source>
        <dbReference type="PROSITE" id="PS50863"/>
    </source>
</evidence>
<organism evidence="9 10">
    <name type="scientific">Brassica carinata</name>
    <name type="common">Ethiopian mustard</name>
    <name type="synonym">Abyssinian cabbage</name>
    <dbReference type="NCBI Taxonomy" id="52824"/>
    <lineage>
        <taxon>Eukaryota</taxon>
        <taxon>Viridiplantae</taxon>
        <taxon>Streptophyta</taxon>
        <taxon>Embryophyta</taxon>
        <taxon>Tracheophyta</taxon>
        <taxon>Spermatophyta</taxon>
        <taxon>Magnoliopsida</taxon>
        <taxon>eudicotyledons</taxon>
        <taxon>Gunneridae</taxon>
        <taxon>Pentapetalae</taxon>
        <taxon>rosids</taxon>
        <taxon>malvids</taxon>
        <taxon>Brassicales</taxon>
        <taxon>Brassicaceae</taxon>
        <taxon>Brassiceae</taxon>
        <taxon>Brassica</taxon>
    </lineage>
</organism>
<keyword evidence="4" id="KW-0238">DNA-binding</keyword>
<dbReference type="PANTHER" id="PTHR31674:SF40">
    <property type="entry name" value="TF-B3 DOMAIN-CONTAINING PROTEIN"/>
    <property type="match status" value="1"/>
</dbReference>
<dbReference type="AlphaFoldDB" id="A0A8X7UXY0"/>
<keyword evidence="10" id="KW-1185">Reference proteome</keyword>
<dbReference type="PANTHER" id="PTHR31674">
    <property type="entry name" value="B3 DOMAIN-CONTAINING PROTEIN REM-LIKE 3-RELATED"/>
    <property type="match status" value="1"/>
</dbReference>
<name>A0A8X7UXY0_BRACI</name>
<evidence type="ECO:0000313" key="9">
    <source>
        <dbReference type="EMBL" id="KAG2294947.1"/>
    </source>
</evidence>
<evidence type="ECO:0000313" key="10">
    <source>
        <dbReference type="Proteomes" id="UP000886595"/>
    </source>
</evidence>
<dbReference type="GO" id="GO:0005634">
    <property type="term" value="C:nucleus"/>
    <property type="evidence" value="ECO:0007669"/>
    <property type="project" value="UniProtKB-SubCell"/>
</dbReference>
<evidence type="ECO:0000256" key="1">
    <source>
        <dbReference type="ARBA" id="ARBA00004123"/>
    </source>
</evidence>
<reference evidence="9 10" key="1">
    <citation type="submission" date="2020-02" db="EMBL/GenBank/DDBJ databases">
        <authorList>
            <person name="Ma Q."/>
            <person name="Huang Y."/>
            <person name="Song X."/>
            <person name="Pei D."/>
        </authorList>
    </citation>
    <scope>NUCLEOTIDE SEQUENCE [LARGE SCALE GENOMIC DNA]</scope>
    <source>
        <strain evidence="9">Sxm20200214</strain>
        <tissue evidence="9">Leaf</tissue>
    </source>
</reference>
<sequence length="644" mass="73724">MANVSASSPINPHFLQPLLPGFHSHINIPIAFYSKHIEGTTNDSNANATVKLRSDASDVTWEVKMDGRRLTQGWEKFATGHAFKVGDIVIFRHDGDLLFHVTFWPSCCEIQYNDDGDVETDSDSEKYQQQHTRETGSSSDNSCLVARVTESNLINDALFLPGHFSRSNGFVNRECEIILMNEDGKPWTLFLKYYDTSGHVYIRRGWRSFCQANRKRAKDVLTFKLVKTGTKPVLQFRAYSVYNRRSSSSSSISQDRFVTLTLRPYNLKNSKLCLPVPFVKANGIKNAREITLVDRYGVKRTTSLKPDDKYGRMRLGKECIKFCENIPVAFYSKHIKGTTNEVVKLRSDASDLTWEVKMDGRRLTQGWEKFATGHAFQVGDIVIFRHDGDLLFHVTPFGPSCCEIQYNDDDDEKYHQQHTREAGSSSDNSCFVARVTESNLKKDALFLPQHFSRSNGFVNRESEIILLNEDGELWTLLMKYYKTSGHVYIRRGWISFCQANRKRANDVLTFKLVQTGRKPVLQLRASVYNNRASTSFSSTSQDRFVTLTLKQYHLKSCKLSLPVAFVMANGIKNVRKIILVDRYGVRRTTSLKPDDKYGRMRMDKECIKFCEANGVKVGESFRLELIKEKEEDTATHLLKFCSKV</sequence>
<feature type="compositionally biased region" description="Basic and acidic residues" evidence="7">
    <location>
        <begin position="123"/>
        <end position="134"/>
    </location>
</feature>
<keyword evidence="6" id="KW-0539">Nucleus</keyword>
<proteinExistence type="predicted"/>
<dbReference type="InterPro" id="IPR015300">
    <property type="entry name" value="DNA-bd_pseudobarrel_sf"/>
</dbReference>
<evidence type="ECO:0000256" key="5">
    <source>
        <dbReference type="ARBA" id="ARBA00023163"/>
    </source>
</evidence>
<evidence type="ECO:0000256" key="2">
    <source>
        <dbReference type="ARBA" id="ARBA00022737"/>
    </source>
</evidence>
<dbReference type="Gene3D" id="2.40.330.10">
    <property type="entry name" value="DNA-binding pseudobarrel domain"/>
    <property type="match status" value="5"/>
</dbReference>
<comment type="subcellular location">
    <subcellularLocation>
        <location evidence="1">Nucleus</location>
    </subcellularLocation>
</comment>
<feature type="domain" description="TF-B3" evidence="8">
    <location>
        <begin position="143"/>
        <end position="239"/>
    </location>
</feature>
<keyword evidence="5" id="KW-0804">Transcription</keyword>
<dbReference type="SUPFAM" id="SSF101936">
    <property type="entry name" value="DNA-binding pseudobarrel domain"/>
    <property type="match status" value="6"/>
</dbReference>
<evidence type="ECO:0000256" key="7">
    <source>
        <dbReference type="SAM" id="MobiDB-lite"/>
    </source>
</evidence>
<feature type="domain" description="TF-B3" evidence="8">
    <location>
        <begin position="326"/>
        <end position="400"/>
    </location>
</feature>
<dbReference type="PROSITE" id="PS50863">
    <property type="entry name" value="B3"/>
    <property type="match status" value="4"/>
</dbReference>
<gene>
    <name evidence="9" type="ORF">Bca52824_041616</name>
</gene>
<dbReference type="CDD" id="cd10017">
    <property type="entry name" value="B3_DNA"/>
    <property type="match status" value="5"/>
</dbReference>
<dbReference type="FunFam" id="2.40.330.10:FF:000009">
    <property type="entry name" value="Transcriptional factor B3 family protein"/>
    <property type="match status" value="2"/>
</dbReference>
<evidence type="ECO:0000256" key="4">
    <source>
        <dbReference type="ARBA" id="ARBA00023125"/>
    </source>
</evidence>
<dbReference type="OrthoDB" id="1109907at2759"/>
<dbReference type="Pfam" id="PF02362">
    <property type="entry name" value="B3"/>
    <property type="match status" value="5"/>
</dbReference>
<feature type="domain" description="TF-B3" evidence="8">
    <location>
        <begin position="11"/>
        <end position="107"/>
    </location>
</feature>
<dbReference type="InterPro" id="IPR039218">
    <property type="entry name" value="REM_fam"/>
</dbReference>
<feature type="domain" description="TF-B3" evidence="8">
    <location>
        <begin position="430"/>
        <end position="526"/>
    </location>
</feature>
<dbReference type="EMBL" id="JAAMPC010000009">
    <property type="protein sequence ID" value="KAG2294947.1"/>
    <property type="molecule type" value="Genomic_DNA"/>
</dbReference>
<keyword evidence="3" id="KW-0805">Transcription regulation</keyword>
<comment type="caution">
    <text evidence="9">The sequence shown here is derived from an EMBL/GenBank/DDBJ whole genome shotgun (WGS) entry which is preliminary data.</text>
</comment>